<dbReference type="EMBL" id="BONU01000023">
    <property type="protein sequence ID" value="GIG74873.1"/>
    <property type="molecule type" value="Genomic_DNA"/>
</dbReference>
<keyword evidence="6" id="KW-0732">Signal</keyword>
<sequence length="319" mass="33334">MPVVPRLLRAVLLGATTAAVLAPAAAANAEPSPAELQQQINQSSSALEKVVEQYNGVGEQLKTTQTAADALNAQLAPLQSKVDSAYANVGKIAVQAYKGGGPSSMALLLSDTSPGTLLGDLTSLNRIASTQQREIQGYAQAKEQYDAEKKKLDDLLNQQRAAQQSLADQKAKIEGDLAKLMELRQKAFGSATAPKPAAVAAPNIAGSAGAAVRFAYGAIGKPYVYAASGPNGYDCSGLTAAAWESAGKSLPHNAAMQYNQTARISRSQLQPGDLVFYSGLGHVAIYVGNNQVIHAPQPGEHVKLASVDMMSPYGYGRVR</sequence>
<dbReference type="SUPFAM" id="SSF54001">
    <property type="entry name" value="Cysteine proteinases"/>
    <property type="match status" value="1"/>
</dbReference>
<dbReference type="InterPro" id="IPR038765">
    <property type="entry name" value="Papain-like_cys_pep_sf"/>
</dbReference>
<dbReference type="Gene3D" id="6.10.250.3150">
    <property type="match status" value="1"/>
</dbReference>
<feature type="signal peptide" evidence="6">
    <location>
        <begin position="1"/>
        <end position="29"/>
    </location>
</feature>
<evidence type="ECO:0000256" key="6">
    <source>
        <dbReference type="SAM" id="SignalP"/>
    </source>
</evidence>
<accession>A0A8J3LKH7</accession>
<dbReference type="InterPro" id="IPR051794">
    <property type="entry name" value="PG_Endopeptidase_C40"/>
</dbReference>
<feature type="chain" id="PRO_5035243359" description="NlpC/P60 domain-containing protein" evidence="6">
    <location>
        <begin position="30"/>
        <end position="319"/>
    </location>
</feature>
<feature type="domain" description="NlpC/P60" evidence="7">
    <location>
        <begin position="205"/>
        <end position="319"/>
    </location>
</feature>
<dbReference type="Pfam" id="PF00877">
    <property type="entry name" value="NLPC_P60"/>
    <property type="match status" value="1"/>
</dbReference>
<evidence type="ECO:0000256" key="2">
    <source>
        <dbReference type="ARBA" id="ARBA00022670"/>
    </source>
</evidence>
<evidence type="ECO:0000313" key="8">
    <source>
        <dbReference type="EMBL" id="GIG74873.1"/>
    </source>
</evidence>
<dbReference type="PANTHER" id="PTHR47359:SF3">
    <property type="entry name" value="NLP_P60 DOMAIN-CONTAINING PROTEIN-RELATED"/>
    <property type="match status" value="1"/>
</dbReference>
<evidence type="ECO:0000256" key="3">
    <source>
        <dbReference type="ARBA" id="ARBA00022801"/>
    </source>
</evidence>
<proteinExistence type="inferred from homology"/>
<gene>
    <name evidence="8" type="ORF">Pfl04_32770</name>
</gene>
<dbReference type="InterPro" id="IPR000064">
    <property type="entry name" value="NLP_P60_dom"/>
</dbReference>
<evidence type="ECO:0000259" key="7">
    <source>
        <dbReference type="PROSITE" id="PS51935"/>
    </source>
</evidence>
<dbReference type="GO" id="GO:0008234">
    <property type="term" value="F:cysteine-type peptidase activity"/>
    <property type="evidence" value="ECO:0007669"/>
    <property type="project" value="UniProtKB-KW"/>
</dbReference>
<dbReference type="PROSITE" id="PS51935">
    <property type="entry name" value="NLPC_P60"/>
    <property type="match status" value="1"/>
</dbReference>
<dbReference type="AlphaFoldDB" id="A0A8J3LKH7"/>
<keyword evidence="3" id="KW-0378">Hydrolase</keyword>
<keyword evidence="9" id="KW-1185">Reference proteome</keyword>
<organism evidence="8 9">
    <name type="scientific">Planosporangium flavigriseum</name>
    <dbReference type="NCBI Taxonomy" id="373681"/>
    <lineage>
        <taxon>Bacteria</taxon>
        <taxon>Bacillati</taxon>
        <taxon>Actinomycetota</taxon>
        <taxon>Actinomycetes</taxon>
        <taxon>Micromonosporales</taxon>
        <taxon>Micromonosporaceae</taxon>
        <taxon>Planosporangium</taxon>
    </lineage>
</organism>
<keyword evidence="2" id="KW-0645">Protease</keyword>
<dbReference type="RefSeq" id="WP_239075560.1">
    <property type="nucleotide sequence ID" value="NZ_BAAAQJ010000006.1"/>
</dbReference>
<protein>
    <recommendedName>
        <fullName evidence="7">NlpC/P60 domain-containing protein</fullName>
    </recommendedName>
</protein>
<evidence type="ECO:0000313" key="9">
    <source>
        <dbReference type="Proteomes" id="UP000653674"/>
    </source>
</evidence>
<keyword evidence="4" id="KW-0788">Thiol protease</keyword>
<evidence type="ECO:0000256" key="5">
    <source>
        <dbReference type="SAM" id="Coils"/>
    </source>
</evidence>
<keyword evidence="5" id="KW-0175">Coiled coil</keyword>
<reference evidence="8" key="1">
    <citation type="submission" date="2021-01" db="EMBL/GenBank/DDBJ databases">
        <title>Whole genome shotgun sequence of Planosporangium flavigriseum NBRC 105377.</title>
        <authorList>
            <person name="Komaki H."/>
            <person name="Tamura T."/>
        </authorList>
    </citation>
    <scope>NUCLEOTIDE SEQUENCE</scope>
    <source>
        <strain evidence="8">NBRC 105377</strain>
    </source>
</reference>
<comment type="similarity">
    <text evidence="1">Belongs to the peptidase C40 family.</text>
</comment>
<dbReference type="Proteomes" id="UP000653674">
    <property type="component" value="Unassembled WGS sequence"/>
</dbReference>
<dbReference type="GO" id="GO:0006508">
    <property type="term" value="P:proteolysis"/>
    <property type="evidence" value="ECO:0007669"/>
    <property type="project" value="UniProtKB-KW"/>
</dbReference>
<feature type="coiled-coil region" evidence="5">
    <location>
        <begin position="138"/>
        <end position="186"/>
    </location>
</feature>
<name>A0A8J3LKH7_9ACTN</name>
<dbReference type="Gene3D" id="3.90.1720.10">
    <property type="entry name" value="endopeptidase domain like (from Nostoc punctiforme)"/>
    <property type="match status" value="1"/>
</dbReference>
<evidence type="ECO:0000256" key="1">
    <source>
        <dbReference type="ARBA" id="ARBA00007074"/>
    </source>
</evidence>
<comment type="caution">
    <text evidence="8">The sequence shown here is derived from an EMBL/GenBank/DDBJ whole genome shotgun (WGS) entry which is preliminary data.</text>
</comment>
<evidence type="ECO:0000256" key="4">
    <source>
        <dbReference type="ARBA" id="ARBA00022807"/>
    </source>
</evidence>
<dbReference type="PANTHER" id="PTHR47359">
    <property type="entry name" value="PEPTIDOGLYCAN DL-ENDOPEPTIDASE CWLO"/>
    <property type="match status" value="1"/>
</dbReference>